<feature type="domain" description="RiboL-PSP-HEPN" evidence="1">
    <location>
        <begin position="5"/>
        <end position="145"/>
    </location>
</feature>
<dbReference type="AlphaFoldDB" id="A0A1B7W266"/>
<name>A0A1B7W266_APHFL</name>
<proteinExistence type="predicted"/>
<reference evidence="2 3" key="1">
    <citation type="submission" date="2015-09" db="EMBL/GenBank/DDBJ databases">
        <title>Whole genome shotgun sequence assembly of Aphanizomenon flos-aquae UKL13.</title>
        <authorList>
            <person name="Driscoll C."/>
        </authorList>
    </citation>
    <scope>NUCLEOTIDE SEQUENCE [LARGE SCALE GENOMIC DNA]</scope>
    <source>
        <strain evidence="2">MDT13</strain>
    </source>
</reference>
<dbReference type="EMBL" id="LJOY01000001">
    <property type="protein sequence ID" value="OBQ27389.1"/>
    <property type="molecule type" value="Genomic_DNA"/>
</dbReference>
<organism evidence="2 3">
    <name type="scientific">Aphanizomenon flos-aquae LD13</name>
    <dbReference type="NCBI Taxonomy" id="1710894"/>
    <lineage>
        <taxon>Bacteria</taxon>
        <taxon>Bacillati</taxon>
        <taxon>Cyanobacteriota</taxon>
        <taxon>Cyanophyceae</taxon>
        <taxon>Nostocales</taxon>
        <taxon>Aphanizomenonaceae</taxon>
        <taxon>Aphanizomenon</taxon>
    </lineage>
</organism>
<dbReference type="STRING" id="1803587.GCA_001593825_02319"/>
<accession>A0A1B7W266</accession>
<dbReference type="Proteomes" id="UP000092382">
    <property type="component" value="Unassembled WGS sequence"/>
</dbReference>
<sequence length="155" mass="18111">MTNQIKLELSIDDVCNPILIYHIESTFPQFKQYPEPDKFNRKVNFFDKLAKFYKTTPLEINPNINTESNVGFNVLNRILSDFNVEKIPEYPEPQYSLKDELAKLLQIRNSVAHGQKSAIGVNREDLERAIKVVDKLMELVFERIKTGFIEKSYLK</sequence>
<evidence type="ECO:0000313" key="2">
    <source>
        <dbReference type="EMBL" id="OBQ27389.1"/>
    </source>
</evidence>
<protein>
    <recommendedName>
        <fullName evidence="1">RiboL-PSP-HEPN domain-containing protein</fullName>
    </recommendedName>
</protein>
<comment type="caution">
    <text evidence="2">The sequence shown here is derived from an EMBL/GenBank/DDBJ whole genome shotgun (WGS) entry which is preliminary data.</text>
</comment>
<gene>
    <name evidence="2" type="ORF">AN481_00245</name>
</gene>
<evidence type="ECO:0000313" key="3">
    <source>
        <dbReference type="Proteomes" id="UP000092382"/>
    </source>
</evidence>
<evidence type="ECO:0000259" key="1">
    <source>
        <dbReference type="Pfam" id="PF18735"/>
    </source>
</evidence>
<dbReference type="Pfam" id="PF18735">
    <property type="entry name" value="HEPN_RiboL-PSP"/>
    <property type="match status" value="1"/>
</dbReference>
<dbReference type="PATRIC" id="fig|1710894.3.peg.2218"/>
<dbReference type="InterPro" id="IPR041519">
    <property type="entry name" value="HEPN_RiboL-PSP"/>
</dbReference>